<dbReference type="RefSeq" id="XP_030997001.1">
    <property type="nucleotide sequence ID" value="XM_031138992.1"/>
</dbReference>
<organism evidence="2 3">
    <name type="scientific">Thyridium curvatum</name>
    <dbReference type="NCBI Taxonomy" id="1093900"/>
    <lineage>
        <taxon>Eukaryota</taxon>
        <taxon>Fungi</taxon>
        <taxon>Dikarya</taxon>
        <taxon>Ascomycota</taxon>
        <taxon>Pezizomycotina</taxon>
        <taxon>Sordariomycetes</taxon>
        <taxon>Sordariomycetidae</taxon>
        <taxon>Thyridiales</taxon>
        <taxon>Thyridiaceae</taxon>
        <taxon>Thyridium</taxon>
    </lineage>
</organism>
<evidence type="ECO:0000259" key="1">
    <source>
        <dbReference type="PROSITE" id="PS51340"/>
    </source>
</evidence>
<protein>
    <recommendedName>
        <fullName evidence="1">MOSC domain-containing protein</fullName>
    </recommendedName>
</protein>
<gene>
    <name evidence="2" type="ORF">E0L32_004567</name>
</gene>
<evidence type="ECO:0000313" key="3">
    <source>
        <dbReference type="Proteomes" id="UP000319257"/>
    </source>
</evidence>
<dbReference type="Pfam" id="PF03473">
    <property type="entry name" value="MOSC"/>
    <property type="match status" value="1"/>
</dbReference>
<dbReference type="OrthoDB" id="17255at2759"/>
<dbReference type="PANTHER" id="PTHR14237:SF34">
    <property type="entry name" value="MOSC DOMAIN PROTEIN (AFU_ORTHOLOGUE AFUA_2G07820)"/>
    <property type="match status" value="1"/>
</dbReference>
<dbReference type="InParanoid" id="A0A507BFG6"/>
<dbReference type="AlphaFoldDB" id="A0A507BFG6"/>
<accession>A0A507BFG6</accession>
<proteinExistence type="predicted"/>
<dbReference type="PANTHER" id="PTHR14237">
    <property type="entry name" value="MOLYBDOPTERIN COFACTOR SULFURASE MOSC"/>
    <property type="match status" value="1"/>
</dbReference>
<dbReference type="InterPro" id="IPR005303">
    <property type="entry name" value="MOCOS_middle"/>
</dbReference>
<comment type="caution">
    <text evidence="2">The sequence shown here is derived from an EMBL/GenBank/DDBJ whole genome shotgun (WGS) entry which is preliminary data.</text>
</comment>
<feature type="domain" description="MOSC" evidence="1">
    <location>
        <begin position="195"/>
        <end position="368"/>
    </location>
</feature>
<keyword evidence="3" id="KW-1185">Reference proteome</keyword>
<dbReference type="SUPFAM" id="SSF141673">
    <property type="entry name" value="MOSC N-terminal domain-like"/>
    <property type="match status" value="1"/>
</dbReference>
<dbReference type="InterPro" id="IPR011037">
    <property type="entry name" value="Pyrv_Knase-like_insert_dom_sf"/>
</dbReference>
<dbReference type="STRING" id="1093900.A0A507BFG6"/>
<sequence length="384" mass="43037">MLFGVVSDVAMAAAVLLTALGVLAWVTSRPHSGDMLEVSQLYVYPVKSLRGTALKTAHVGKYGMVGDRTFSLQRVHRNENKEITRYETVLAGYYLQMALFRASVEFNEEFENAPGAEVIVSWHGRGTDFDTARNVHTEDQIRFPLRPSIEGREKIDTVLHTSEAPAYDMGDEYATWFSDRLGMEIRLVYIGDGSRPVLGSFAPNSRAGLLKGRLVSRLRGLVPGLAYTPERLVFNDIAHYLVVTEESNNQVTSRLEAGYEMDVRKFRPNIVVKGASGPFVEDYWGELTFDGGIQMPLTANCYRCQSITVDYNTGKTATDDRGMVWKKLNKDRRVDKGAKYSPVFGRYGYCFGESSGKKLFLGQKAQVTYINKERTTFGMFPGQM</sequence>
<dbReference type="InterPro" id="IPR005302">
    <property type="entry name" value="MoCF_Sase_C"/>
</dbReference>
<dbReference type="Proteomes" id="UP000319257">
    <property type="component" value="Unassembled WGS sequence"/>
</dbReference>
<dbReference type="Pfam" id="PF03476">
    <property type="entry name" value="MOSC_N"/>
    <property type="match status" value="1"/>
</dbReference>
<name>A0A507BFG6_9PEZI</name>
<reference evidence="2 3" key="1">
    <citation type="submission" date="2019-06" db="EMBL/GenBank/DDBJ databases">
        <title>Draft genome sequence of the filamentous fungus Phialemoniopsis curvata isolated from diesel fuel.</title>
        <authorList>
            <person name="Varaljay V.A."/>
            <person name="Lyon W.J."/>
            <person name="Crouch A.L."/>
            <person name="Drake C.E."/>
            <person name="Hollomon J.M."/>
            <person name="Nadeau L.J."/>
            <person name="Nunn H.S."/>
            <person name="Stevenson B.S."/>
            <person name="Bojanowski C.L."/>
            <person name="Crookes-Goodson W.J."/>
        </authorList>
    </citation>
    <scope>NUCLEOTIDE SEQUENCE [LARGE SCALE GENOMIC DNA]</scope>
    <source>
        <strain evidence="2 3">D216</strain>
    </source>
</reference>
<dbReference type="SUPFAM" id="SSF50800">
    <property type="entry name" value="PK beta-barrel domain-like"/>
    <property type="match status" value="1"/>
</dbReference>
<dbReference type="GO" id="GO:0003824">
    <property type="term" value="F:catalytic activity"/>
    <property type="evidence" value="ECO:0007669"/>
    <property type="project" value="InterPro"/>
</dbReference>
<dbReference type="PROSITE" id="PS51340">
    <property type="entry name" value="MOSC"/>
    <property type="match status" value="1"/>
</dbReference>
<dbReference type="GO" id="GO:0030151">
    <property type="term" value="F:molybdenum ion binding"/>
    <property type="evidence" value="ECO:0007669"/>
    <property type="project" value="InterPro"/>
</dbReference>
<evidence type="ECO:0000313" key="2">
    <source>
        <dbReference type="EMBL" id="TPX15290.1"/>
    </source>
</evidence>
<dbReference type="EMBL" id="SKBQ01000022">
    <property type="protein sequence ID" value="TPX15290.1"/>
    <property type="molecule type" value="Genomic_DNA"/>
</dbReference>
<dbReference type="GeneID" id="41972014"/>
<dbReference type="GO" id="GO:0030170">
    <property type="term" value="F:pyridoxal phosphate binding"/>
    <property type="evidence" value="ECO:0007669"/>
    <property type="project" value="InterPro"/>
</dbReference>